<protein>
    <submittedName>
        <fullName evidence="3">Uncharacterized protein</fullName>
    </submittedName>
</protein>
<proteinExistence type="predicted"/>
<keyword evidence="1" id="KW-0732">Signal</keyword>
<name>A0AAF3F8S6_9BILA</name>
<dbReference type="AlphaFoldDB" id="A0AAF3F8S6"/>
<evidence type="ECO:0000313" key="3">
    <source>
        <dbReference type="WBParaSite" id="MBELARI_LOCUS3294"/>
    </source>
</evidence>
<feature type="chain" id="PRO_5042044928" evidence="1">
    <location>
        <begin position="19"/>
        <end position="77"/>
    </location>
</feature>
<evidence type="ECO:0000313" key="2">
    <source>
        <dbReference type="Proteomes" id="UP000887575"/>
    </source>
</evidence>
<accession>A0AAF3F8S6</accession>
<keyword evidence="2" id="KW-1185">Reference proteome</keyword>
<reference evidence="3" key="1">
    <citation type="submission" date="2024-02" db="UniProtKB">
        <authorList>
            <consortium name="WormBaseParasite"/>
        </authorList>
    </citation>
    <scope>IDENTIFICATION</scope>
</reference>
<evidence type="ECO:0000256" key="1">
    <source>
        <dbReference type="SAM" id="SignalP"/>
    </source>
</evidence>
<organism evidence="2 3">
    <name type="scientific">Mesorhabditis belari</name>
    <dbReference type="NCBI Taxonomy" id="2138241"/>
    <lineage>
        <taxon>Eukaryota</taxon>
        <taxon>Metazoa</taxon>
        <taxon>Ecdysozoa</taxon>
        <taxon>Nematoda</taxon>
        <taxon>Chromadorea</taxon>
        <taxon>Rhabditida</taxon>
        <taxon>Rhabditina</taxon>
        <taxon>Rhabditomorpha</taxon>
        <taxon>Rhabditoidea</taxon>
        <taxon>Rhabditidae</taxon>
        <taxon>Mesorhabditinae</taxon>
        <taxon>Mesorhabditis</taxon>
    </lineage>
</organism>
<dbReference type="Proteomes" id="UP000887575">
    <property type="component" value="Unassembled WGS sequence"/>
</dbReference>
<feature type="signal peptide" evidence="1">
    <location>
        <begin position="1"/>
        <end position="18"/>
    </location>
</feature>
<sequence length="77" mass="8956">MKLSVLLFPFSHSWLCSIAHYAKYPQELKANYPKGYPDIKFIPDNLQDLKANYPKDYPKGQKCAYGMRYEYVCGDPS</sequence>
<dbReference type="WBParaSite" id="MBELARI_LOCUS3294">
    <property type="protein sequence ID" value="MBELARI_LOCUS3294"/>
    <property type="gene ID" value="MBELARI_LOCUS3294"/>
</dbReference>